<keyword evidence="6" id="KW-1185">Reference proteome</keyword>
<evidence type="ECO:0000256" key="1">
    <source>
        <dbReference type="ARBA" id="ARBA00008876"/>
    </source>
</evidence>
<organism evidence="5 7">
    <name type="scientific">Xiamenia xianingshaonis</name>
    <dbReference type="NCBI Taxonomy" id="2682776"/>
    <lineage>
        <taxon>Bacteria</taxon>
        <taxon>Bacillati</taxon>
        <taxon>Actinomycetota</taxon>
        <taxon>Coriobacteriia</taxon>
        <taxon>Eggerthellales</taxon>
        <taxon>Eggerthellaceae</taxon>
        <taxon>Xiamenia</taxon>
    </lineage>
</organism>
<reference evidence="5" key="2">
    <citation type="submission" date="2021-04" db="EMBL/GenBank/DDBJ databases">
        <title>Novel species in family Eggerthellaceae.</title>
        <authorList>
            <person name="Zhang G."/>
        </authorList>
    </citation>
    <scope>NUCLEOTIDE SEQUENCE</scope>
    <source>
        <strain evidence="5">Zg-886</strain>
    </source>
</reference>
<dbReference type="GO" id="GO:0016836">
    <property type="term" value="F:hydro-lyase activity"/>
    <property type="evidence" value="ECO:0007669"/>
    <property type="project" value="InterPro"/>
</dbReference>
<feature type="domain" description="Fe-S hydro-lyase tartrate dehydratase beta-type catalytic" evidence="3">
    <location>
        <begin position="13"/>
        <end position="177"/>
    </location>
</feature>
<sequence>MPDAKPLALPLSRDVAKTLQAGDFCLLTGPMYTLRDAGHARLLADMDACGGSLPYDLSGQTIFYAGPTPSAAGRPFGAVGPTTSSRMDFATPRLLDAGIAATVGKGYRSAAVHEACMRTGSVYFVACGGAAALLAKAVASSKVIAYDDLGTEALRRIDVVDFPVFVGIDVAGRDVYALDS</sequence>
<dbReference type="EMBL" id="CP072829">
    <property type="protein sequence ID" value="QTU83848.1"/>
    <property type="molecule type" value="Genomic_DNA"/>
</dbReference>
<dbReference type="PANTHER" id="PTHR43351">
    <property type="entry name" value="L(+)-TARTRATE DEHYDRATASE SUBUNIT BETA"/>
    <property type="match status" value="1"/>
</dbReference>
<accession>A0A9E6MPT5</accession>
<dbReference type="NCBIfam" id="TIGR00723">
    <property type="entry name" value="ttdB_fumA_fumB"/>
    <property type="match status" value="1"/>
</dbReference>
<dbReference type="InterPro" id="IPR004647">
    <property type="entry name" value="Fe-S_hydro-lyase_TtdB-typ_cat"/>
</dbReference>
<keyword evidence="2" id="KW-0456">Lyase</keyword>
<dbReference type="Gene3D" id="3.20.130.10">
    <property type="entry name" value="Fe-S hydro-lyase, tartrate dehydratase beta-type, catalytic domain"/>
    <property type="match status" value="1"/>
</dbReference>
<dbReference type="AlphaFoldDB" id="A0A9E6MPT5"/>
<evidence type="ECO:0000313" key="6">
    <source>
        <dbReference type="Proteomes" id="UP000636394"/>
    </source>
</evidence>
<dbReference type="Pfam" id="PF05683">
    <property type="entry name" value="Fumerase_C"/>
    <property type="match status" value="1"/>
</dbReference>
<gene>
    <name evidence="4" type="ORF">GMI68_04185</name>
    <name evidence="5" type="ORF">J7S26_05560</name>
</gene>
<evidence type="ECO:0000313" key="7">
    <source>
        <dbReference type="Proteomes" id="UP000671910"/>
    </source>
</evidence>
<evidence type="ECO:0000259" key="3">
    <source>
        <dbReference type="Pfam" id="PF05683"/>
    </source>
</evidence>
<dbReference type="InterPro" id="IPR036660">
    <property type="entry name" value="Fe-S_hydroAse_TtdB_cat_sf"/>
</dbReference>
<dbReference type="RefSeq" id="WP_166339127.1">
    <property type="nucleotide sequence ID" value="NZ_CP072829.1"/>
</dbReference>
<evidence type="ECO:0000313" key="4">
    <source>
        <dbReference type="EMBL" id="NHM13971.1"/>
    </source>
</evidence>
<dbReference type="PANTHER" id="PTHR43351:SF2">
    <property type="entry name" value="L(+)-TARTRATE DEHYDRATASE SUBUNIT BETA-RELATED"/>
    <property type="match status" value="1"/>
</dbReference>
<name>A0A9E6MPT5_9ACTN</name>
<dbReference type="Proteomes" id="UP000636394">
    <property type="component" value="Unassembled WGS sequence"/>
</dbReference>
<dbReference type="SUPFAM" id="SSF117457">
    <property type="entry name" value="FumA C-terminal domain-like"/>
    <property type="match status" value="1"/>
</dbReference>
<evidence type="ECO:0000313" key="5">
    <source>
        <dbReference type="EMBL" id="QTU83848.1"/>
    </source>
</evidence>
<reference evidence="4 6" key="1">
    <citation type="submission" date="2019-11" db="EMBL/GenBank/DDBJ databases">
        <title>Eggerthellaceae novel genus isolated from the rectal contents of marmort.</title>
        <authorList>
            <person name="Zhang G."/>
        </authorList>
    </citation>
    <scope>NUCLEOTIDE SEQUENCE [LARGE SCALE GENOMIC DNA]</scope>
    <source>
        <strain evidence="4">Zg-886</strain>
        <strain evidence="6">zg-886</strain>
    </source>
</reference>
<proteinExistence type="inferred from homology"/>
<dbReference type="Proteomes" id="UP000671910">
    <property type="component" value="Chromosome"/>
</dbReference>
<evidence type="ECO:0000256" key="2">
    <source>
        <dbReference type="ARBA" id="ARBA00023239"/>
    </source>
</evidence>
<protein>
    <submittedName>
        <fullName evidence="5">Fumarate hydratase C-terminal domain-containing protein</fullName>
    </submittedName>
    <submittedName>
        <fullName evidence="4">TRZ/ATZ family protein</fullName>
    </submittedName>
</protein>
<dbReference type="EMBL" id="WPCR01000005">
    <property type="protein sequence ID" value="NHM13971.1"/>
    <property type="molecule type" value="Genomic_DNA"/>
</dbReference>
<comment type="similarity">
    <text evidence="1">Belongs to the class-I fumarase family.</text>
</comment>
<dbReference type="KEGG" id="ebz:J7S26_05560"/>